<sequence length="169" mass="19159">MKSFRSPDIRVLGSWAILVLIVIQFIPLDRSNPDSSNLPELPDNTLGILKRSCLDCHSNITRWPRTAWVAPASWFISSSVDKGRQALNFSHWEEYSPDERLKLLSDMKPVIRLQKPHAVLYRAVNGESVPGPLQQRELLRWADSELDAASKTRVKGTGSEIQRIPSLME</sequence>
<protein>
    <recommendedName>
        <fullName evidence="2">Haem-binding domain-containing protein</fullName>
    </recommendedName>
</protein>
<dbReference type="SMART" id="SM01235">
    <property type="entry name" value="Haem_bd"/>
    <property type="match status" value="1"/>
</dbReference>
<name>A0A831SUN3_PROAE</name>
<evidence type="ECO:0000259" key="2">
    <source>
        <dbReference type="SMART" id="SM01235"/>
    </source>
</evidence>
<accession>A0A831SUN3</accession>
<reference evidence="3" key="1">
    <citation type="journal article" date="2020" name="mSystems">
        <title>Genome- and Community-Level Interaction Insights into Carbon Utilization and Element Cycling Functions of Hydrothermarchaeota in Hydrothermal Sediment.</title>
        <authorList>
            <person name="Zhou Z."/>
            <person name="Liu Y."/>
            <person name="Xu W."/>
            <person name="Pan J."/>
            <person name="Luo Z.H."/>
            <person name="Li M."/>
        </authorList>
    </citation>
    <scope>NUCLEOTIDE SEQUENCE [LARGE SCALE GENOMIC DNA]</scope>
    <source>
        <strain evidence="3">SpSt-1181</strain>
    </source>
</reference>
<keyword evidence="1" id="KW-0472">Membrane</keyword>
<keyword evidence="1" id="KW-0812">Transmembrane</keyword>
<dbReference type="EMBL" id="DSBW01000205">
    <property type="protein sequence ID" value="HED31820.1"/>
    <property type="molecule type" value="Genomic_DNA"/>
</dbReference>
<feature type="domain" description="Haem-binding" evidence="2">
    <location>
        <begin position="17"/>
        <end position="146"/>
    </location>
</feature>
<evidence type="ECO:0000256" key="1">
    <source>
        <dbReference type="SAM" id="Phobius"/>
    </source>
</evidence>
<proteinExistence type="predicted"/>
<evidence type="ECO:0000313" key="3">
    <source>
        <dbReference type="EMBL" id="HED31820.1"/>
    </source>
</evidence>
<comment type="caution">
    <text evidence="3">The sequence shown here is derived from an EMBL/GenBank/DDBJ whole genome shotgun (WGS) entry which is preliminary data.</text>
</comment>
<keyword evidence="1" id="KW-1133">Transmembrane helix</keyword>
<gene>
    <name evidence="3" type="ORF">ENN50_09145</name>
</gene>
<dbReference type="InterPro" id="IPR025992">
    <property type="entry name" value="Haem-bd"/>
</dbReference>
<dbReference type="AlphaFoldDB" id="A0A831SUN3"/>
<dbReference type="Proteomes" id="UP000886335">
    <property type="component" value="Unassembled WGS sequence"/>
</dbReference>
<feature type="transmembrane region" description="Helical" evidence="1">
    <location>
        <begin position="12"/>
        <end position="28"/>
    </location>
</feature>
<dbReference type="Pfam" id="PF14376">
    <property type="entry name" value="Haem_bd"/>
    <property type="match status" value="1"/>
</dbReference>
<organism evidence="3">
    <name type="scientific">Prosthecochloris aestuarii</name>
    <dbReference type="NCBI Taxonomy" id="1102"/>
    <lineage>
        <taxon>Bacteria</taxon>
        <taxon>Pseudomonadati</taxon>
        <taxon>Chlorobiota</taxon>
        <taxon>Chlorobiia</taxon>
        <taxon>Chlorobiales</taxon>
        <taxon>Chlorobiaceae</taxon>
        <taxon>Prosthecochloris</taxon>
    </lineage>
</organism>